<dbReference type="InterPro" id="IPR046169">
    <property type="entry name" value="DUF6171"/>
</dbReference>
<evidence type="ECO:0000313" key="2">
    <source>
        <dbReference type="Proteomes" id="UP000290567"/>
    </source>
</evidence>
<name>A0A4V0WPD1_9ENTE</name>
<dbReference type="OrthoDB" id="7061841at2"/>
<proteinExistence type="predicted"/>
<comment type="caution">
    <text evidence="1">The sequence shown here is derived from an EMBL/GenBank/DDBJ whole genome shotgun (WGS) entry which is preliminary data.</text>
</comment>
<dbReference type="RefSeq" id="WP_146621895.1">
    <property type="nucleotide sequence ID" value="NZ_BJCC01000010.1"/>
</dbReference>
<sequence>MACVGCEIKEEAQNMDIQALIEEQLALEQHLAPEKLFQKRIQTCEQCLFRSLHTCTKCGCFYEFRAHLANKKCPAARWEE</sequence>
<accession>A0A4V0WPD1</accession>
<reference evidence="2" key="1">
    <citation type="submission" date="2019-02" db="EMBL/GenBank/DDBJ databases">
        <title>Draft genome sequence of Enterococcus sp. Gos25-1.</title>
        <authorList>
            <person name="Tanaka N."/>
            <person name="Shiwa Y."/>
            <person name="Fujita N."/>
        </authorList>
    </citation>
    <scope>NUCLEOTIDE SEQUENCE [LARGE SCALE GENOMIC DNA]</scope>
    <source>
        <strain evidence="2">Gos25-1</strain>
    </source>
</reference>
<dbReference type="EMBL" id="BJCC01000010">
    <property type="protein sequence ID" value="GCF93439.1"/>
    <property type="molecule type" value="Genomic_DNA"/>
</dbReference>
<organism evidence="1 2">
    <name type="scientific">Enterococcus florum</name>
    <dbReference type="NCBI Taxonomy" id="2480627"/>
    <lineage>
        <taxon>Bacteria</taxon>
        <taxon>Bacillati</taxon>
        <taxon>Bacillota</taxon>
        <taxon>Bacilli</taxon>
        <taxon>Lactobacillales</taxon>
        <taxon>Enterococcaceae</taxon>
        <taxon>Enterococcus</taxon>
    </lineage>
</organism>
<keyword evidence="2" id="KW-1185">Reference proteome</keyword>
<protein>
    <submittedName>
        <fullName evidence="1">Uncharacterized protein</fullName>
    </submittedName>
</protein>
<gene>
    <name evidence="1" type="ORF">NRIC_13300</name>
</gene>
<dbReference type="AlphaFoldDB" id="A0A4V0WPD1"/>
<dbReference type="Pfam" id="PF19668">
    <property type="entry name" value="DUF6171"/>
    <property type="match status" value="1"/>
</dbReference>
<evidence type="ECO:0000313" key="1">
    <source>
        <dbReference type="EMBL" id="GCF93439.1"/>
    </source>
</evidence>
<dbReference type="Proteomes" id="UP000290567">
    <property type="component" value="Unassembled WGS sequence"/>
</dbReference>